<comment type="caution">
    <text evidence="1">The sequence shown here is derived from an EMBL/GenBank/DDBJ whole genome shotgun (WGS) entry which is preliminary data.</text>
</comment>
<protein>
    <submittedName>
        <fullName evidence="1">Uncharacterized protein</fullName>
    </submittedName>
</protein>
<name>A0AC60QSZ2_IXOPE</name>
<dbReference type="EMBL" id="JABSTQ010004283">
    <property type="protein sequence ID" value="KAG0442765.1"/>
    <property type="molecule type" value="Genomic_DNA"/>
</dbReference>
<sequence>MSTGRSGDFCPRVWDGILCWESAPANTTARAPCPEYLDGFDTTRMLRGHPFVSVFELNIQCSELQVRAASTTSLRLDGGGKTWSEARFHQVRSLVCRERWYEQQARRRSGSMVAGKTWSEARVHQPHLPTIKLISKIGYTVSFISLIVAFIILASVRKLRCPRNSLHMHLFLSFILRALAVLVKDAIFVDGIGLSPNMDFSQDVSTSSISAVNFELPSEMSSKIPEAASFRYGKS</sequence>
<accession>A0AC60QSZ2</accession>
<gene>
    <name evidence="1" type="ORF">HPB47_015620</name>
</gene>
<dbReference type="Proteomes" id="UP000805193">
    <property type="component" value="Unassembled WGS sequence"/>
</dbReference>
<proteinExistence type="predicted"/>
<keyword evidence="2" id="KW-1185">Reference proteome</keyword>
<organism evidence="1 2">
    <name type="scientific">Ixodes persulcatus</name>
    <name type="common">Taiga tick</name>
    <dbReference type="NCBI Taxonomy" id="34615"/>
    <lineage>
        <taxon>Eukaryota</taxon>
        <taxon>Metazoa</taxon>
        <taxon>Ecdysozoa</taxon>
        <taxon>Arthropoda</taxon>
        <taxon>Chelicerata</taxon>
        <taxon>Arachnida</taxon>
        <taxon>Acari</taxon>
        <taxon>Parasitiformes</taxon>
        <taxon>Ixodida</taxon>
        <taxon>Ixodoidea</taxon>
        <taxon>Ixodidae</taxon>
        <taxon>Ixodinae</taxon>
        <taxon>Ixodes</taxon>
    </lineage>
</organism>
<evidence type="ECO:0000313" key="2">
    <source>
        <dbReference type="Proteomes" id="UP000805193"/>
    </source>
</evidence>
<reference evidence="1 2" key="1">
    <citation type="journal article" date="2020" name="Cell">
        <title>Large-Scale Comparative Analyses of Tick Genomes Elucidate Their Genetic Diversity and Vector Capacities.</title>
        <authorList>
            <consortium name="Tick Genome and Microbiome Consortium (TIGMIC)"/>
            <person name="Jia N."/>
            <person name="Wang J."/>
            <person name="Shi W."/>
            <person name="Du L."/>
            <person name="Sun Y."/>
            <person name="Zhan W."/>
            <person name="Jiang J.F."/>
            <person name="Wang Q."/>
            <person name="Zhang B."/>
            <person name="Ji P."/>
            <person name="Bell-Sakyi L."/>
            <person name="Cui X.M."/>
            <person name="Yuan T.T."/>
            <person name="Jiang B.G."/>
            <person name="Yang W.F."/>
            <person name="Lam T.T."/>
            <person name="Chang Q.C."/>
            <person name="Ding S.J."/>
            <person name="Wang X.J."/>
            <person name="Zhu J.G."/>
            <person name="Ruan X.D."/>
            <person name="Zhao L."/>
            <person name="Wei J.T."/>
            <person name="Ye R.Z."/>
            <person name="Que T.C."/>
            <person name="Du C.H."/>
            <person name="Zhou Y.H."/>
            <person name="Cheng J.X."/>
            <person name="Dai P.F."/>
            <person name="Guo W.B."/>
            <person name="Han X.H."/>
            <person name="Huang E.J."/>
            <person name="Li L.F."/>
            <person name="Wei W."/>
            <person name="Gao Y.C."/>
            <person name="Liu J.Z."/>
            <person name="Shao H.Z."/>
            <person name="Wang X."/>
            <person name="Wang C.C."/>
            <person name="Yang T.C."/>
            <person name="Huo Q.B."/>
            <person name="Li W."/>
            <person name="Chen H.Y."/>
            <person name="Chen S.E."/>
            <person name="Zhou L.G."/>
            <person name="Ni X.B."/>
            <person name="Tian J.H."/>
            <person name="Sheng Y."/>
            <person name="Liu T."/>
            <person name="Pan Y.S."/>
            <person name="Xia L.Y."/>
            <person name="Li J."/>
            <person name="Zhao F."/>
            <person name="Cao W.C."/>
        </authorList>
    </citation>
    <scope>NUCLEOTIDE SEQUENCE [LARGE SCALE GENOMIC DNA]</scope>
    <source>
        <strain evidence="1">Iper-2018</strain>
    </source>
</reference>
<evidence type="ECO:0000313" key="1">
    <source>
        <dbReference type="EMBL" id="KAG0442765.1"/>
    </source>
</evidence>